<name>A0ABV9NZ40_9FLAO</name>
<organism evidence="1 2">
    <name type="scientific">Flavobacterium ponti</name>
    <dbReference type="NCBI Taxonomy" id="665133"/>
    <lineage>
        <taxon>Bacteria</taxon>
        <taxon>Pseudomonadati</taxon>
        <taxon>Bacteroidota</taxon>
        <taxon>Flavobacteriia</taxon>
        <taxon>Flavobacteriales</taxon>
        <taxon>Flavobacteriaceae</taxon>
        <taxon>Flavobacterium</taxon>
    </lineage>
</organism>
<reference evidence="2" key="1">
    <citation type="journal article" date="2019" name="Int. J. Syst. Evol. Microbiol.">
        <title>The Global Catalogue of Microorganisms (GCM) 10K type strain sequencing project: providing services to taxonomists for standard genome sequencing and annotation.</title>
        <authorList>
            <consortium name="The Broad Institute Genomics Platform"/>
            <consortium name="The Broad Institute Genome Sequencing Center for Infectious Disease"/>
            <person name="Wu L."/>
            <person name="Ma J."/>
        </authorList>
    </citation>
    <scope>NUCLEOTIDE SEQUENCE [LARGE SCALE GENOMIC DNA]</scope>
    <source>
        <strain evidence="2">CCUG 50349</strain>
    </source>
</reference>
<comment type="caution">
    <text evidence="1">The sequence shown here is derived from an EMBL/GenBank/DDBJ whole genome shotgun (WGS) entry which is preliminary data.</text>
</comment>
<accession>A0ABV9NZ40</accession>
<proteinExistence type="predicted"/>
<dbReference type="EMBL" id="JBHSGW010000001">
    <property type="protein sequence ID" value="MFC4738612.1"/>
    <property type="molecule type" value="Genomic_DNA"/>
</dbReference>
<sequence>MNTFTKALLLLFAFTFISCDKDFNTLGSDIVGDEHFNFEKYNAENLNSYIKPTGAVQTNNLPINSLGIYSNSVFGTTKAHFVSQIEMVNPDPSLGYNHYIDPVKDSVYVYIPFYSTLESTSNEGDRVYRIDSLYGDNEAKFNLKVYENGYYLRDFDPSTNNQTTQKYYSDFKPTIDNYKGAQVLNNGDVNENTEFFFDNKEILIYKTNGNGQYYDSEDQLTNDPDKYVIKERKLPGIWLNLNQSVFKSRILDAVALGKLYNNNTFKQYFKGLYFEVEENVTNQGSLVKLDFSKAELVVQYHYYFEDGVTNPELALKSSLKFQMGYSETGTKKSNSVNLLEFSNITSSYSEALLGNNNDGKLHLKGGVNGSVAYIDVFNDAELATLKAKKWLINEANLVFYIDQTTMLSADYEPQRVYLFDATNNKPLLDYYADISVGSSPKFNKYIHGGIIQKDSDGRGTKYKIRITDYINNVLNGTNPNNNGNARLGLVVTESIGIVTNAFLKTPFTIGSDEIKYVPVASVMNPLGTVLYGTQSTDPDKKLKLEIYYTEPN</sequence>
<evidence type="ECO:0000313" key="2">
    <source>
        <dbReference type="Proteomes" id="UP001595885"/>
    </source>
</evidence>
<keyword evidence="2" id="KW-1185">Reference proteome</keyword>
<dbReference type="PROSITE" id="PS51257">
    <property type="entry name" value="PROKAR_LIPOPROTEIN"/>
    <property type="match status" value="1"/>
</dbReference>
<dbReference type="RefSeq" id="WP_379737650.1">
    <property type="nucleotide sequence ID" value="NZ_JBHSGW010000001.1"/>
</dbReference>
<gene>
    <name evidence="1" type="ORF">ACFO3U_01250</name>
</gene>
<protein>
    <submittedName>
        <fullName evidence="1">DUF4270 domain-containing protein</fullName>
    </submittedName>
</protein>
<dbReference type="Proteomes" id="UP001595885">
    <property type="component" value="Unassembled WGS sequence"/>
</dbReference>
<dbReference type="InterPro" id="IPR025366">
    <property type="entry name" value="DUF4270"/>
</dbReference>
<dbReference type="Pfam" id="PF14092">
    <property type="entry name" value="DUF4270"/>
    <property type="match status" value="1"/>
</dbReference>
<evidence type="ECO:0000313" key="1">
    <source>
        <dbReference type="EMBL" id="MFC4738612.1"/>
    </source>
</evidence>